<evidence type="ECO:0008006" key="4">
    <source>
        <dbReference type="Google" id="ProtNLM"/>
    </source>
</evidence>
<sequence length="63" mass="6902">MRHTILVLAGILAILIGLLWVAQGLDLLNWPPQSFMIADRQWALRGAVLAGVGAILIAAMRRR</sequence>
<keyword evidence="1" id="KW-0812">Transmembrane</keyword>
<keyword evidence="1" id="KW-0472">Membrane</keyword>
<organism evidence="2 3">
    <name type="scientific">Sphingomonas suaedae</name>
    <dbReference type="NCBI Taxonomy" id="2599297"/>
    <lineage>
        <taxon>Bacteria</taxon>
        <taxon>Pseudomonadati</taxon>
        <taxon>Pseudomonadota</taxon>
        <taxon>Alphaproteobacteria</taxon>
        <taxon>Sphingomonadales</taxon>
        <taxon>Sphingomonadaceae</taxon>
        <taxon>Sphingomonas</taxon>
    </lineage>
</organism>
<dbReference type="AlphaFoldDB" id="A0A518REY3"/>
<name>A0A518REY3_9SPHN</name>
<gene>
    <name evidence="2" type="ORF">FPZ54_08045</name>
</gene>
<keyword evidence="3" id="KW-1185">Reference proteome</keyword>
<evidence type="ECO:0000313" key="2">
    <source>
        <dbReference type="EMBL" id="QDX25979.1"/>
    </source>
</evidence>
<protein>
    <recommendedName>
        <fullName evidence="4">DUF3185 family protein</fullName>
    </recommendedName>
</protein>
<keyword evidence="1" id="KW-1133">Transmembrane helix</keyword>
<dbReference type="Proteomes" id="UP000318055">
    <property type="component" value="Chromosome"/>
</dbReference>
<evidence type="ECO:0000256" key="1">
    <source>
        <dbReference type="SAM" id="Phobius"/>
    </source>
</evidence>
<dbReference type="RefSeq" id="WP_145846281.1">
    <property type="nucleotide sequence ID" value="NZ_CP042239.1"/>
</dbReference>
<accession>A0A518REY3</accession>
<proteinExistence type="predicted"/>
<feature type="transmembrane region" description="Helical" evidence="1">
    <location>
        <begin position="40"/>
        <end position="60"/>
    </location>
</feature>
<dbReference type="KEGG" id="ssua:FPZ54_08045"/>
<dbReference type="EMBL" id="CP042239">
    <property type="protein sequence ID" value="QDX25979.1"/>
    <property type="molecule type" value="Genomic_DNA"/>
</dbReference>
<evidence type="ECO:0000313" key="3">
    <source>
        <dbReference type="Proteomes" id="UP000318055"/>
    </source>
</evidence>
<reference evidence="2 3" key="1">
    <citation type="submission" date="2019-07" db="EMBL/GenBank/DDBJ databases">
        <title>Sphingomonas alkalisoli sp. nov., isolated from rhizosphere soil of Suaedae salsa.</title>
        <authorList>
            <person name="Zhang H."/>
            <person name="Xu L."/>
            <person name="Zhang J.-X."/>
            <person name="Sun J.-Q."/>
        </authorList>
    </citation>
    <scope>NUCLEOTIDE SEQUENCE [LARGE SCALE GENOMIC DNA]</scope>
    <source>
        <strain evidence="2 3">XS-10</strain>
    </source>
</reference>